<comment type="caution">
    <text evidence="2">The sequence shown here is derived from an EMBL/GenBank/DDBJ whole genome shotgun (WGS) entry which is preliminary data.</text>
</comment>
<reference evidence="2 3" key="1">
    <citation type="journal article" date="2012" name="Genome Biol.">
        <title>Genome and low-iron response of an oceanic diatom adapted to chronic iron limitation.</title>
        <authorList>
            <person name="Lommer M."/>
            <person name="Specht M."/>
            <person name="Roy A.S."/>
            <person name="Kraemer L."/>
            <person name="Andreson R."/>
            <person name="Gutowska M.A."/>
            <person name="Wolf J."/>
            <person name="Bergner S.V."/>
            <person name="Schilhabel M.B."/>
            <person name="Klostermeier U.C."/>
            <person name="Beiko R.G."/>
            <person name="Rosenstiel P."/>
            <person name="Hippler M."/>
            <person name="Laroche J."/>
        </authorList>
    </citation>
    <scope>NUCLEOTIDE SEQUENCE [LARGE SCALE GENOMIC DNA]</scope>
    <source>
        <strain evidence="2 3">CCMP1005</strain>
    </source>
</reference>
<dbReference type="EMBL" id="AGNL01048200">
    <property type="protein sequence ID" value="EJK45850.1"/>
    <property type="molecule type" value="Genomic_DNA"/>
</dbReference>
<name>K0R1M7_THAOC</name>
<keyword evidence="3" id="KW-1185">Reference proteome</keyword>
<evidence type="ECO:0000313" key="3">
    <source>
        <dbReference type="Proteomes" id="UP000266841"/>
    </source>
</evidence>
<dbReference type="AlphaFoldDB" id="K0R1M7"/>
<protein>
    <submittedName>
        <fullName evidence="2">Uncharacterized protein</fullName>
    </submittedName>
</protein>
<gene>
    <name evidence="2" type="ORF">THAOC_35512</name>
</gene>
<sequence length="87" mass="9559">MSDDSRRDSAATMLMCLDNEQHCDDARAPGPYLIEGVEVKPKESNESSSPYKQPDDESGDRRALAQTGTNNNTESRDRRALALTGTN</sequence>
<evidence type="ECO:0000313" key="2">
    <source>
        <dbReference type="EMBL" id="EJK45850.1"/>
    </source>
</evidence>
<proteinExistence type="predicted"/>
<feature type="compositionally biased region" description="Basic and acidic residues" evidence="1">
    <location>
        <begin position="53"/>
        <end position="63"/>
    </location>
</feature>
<dbReference type="Proteomes" id="UP000266841">
    <property type="component" value="Unassembled WGS sequence"/>
</dbReference>
<accession>K0R1M7</accession>
<evidence type="ECO:0000256" key="1">
    <source>
        <dbReference type="SAM" id="MobiDB-lite"/>
    </source>
</evidence>
<feature type="region of interest" description="Disordered" evidence="1">
    <location>
        <begin position="38"/>
        <end position="87"/>
    </location>
</feature>
<organism evidence="2 3">
    <name type="scientific">Thalassiosira oceanica</name>
    <name type="common">Marine diatom</name>
    <dbReference type="NCBI Taxonomy" id="159749"/>
    <lineage>
        <taxon>Eukaryota</taxon>
        <taxon>Sar</taxon>
        <taxon>Stramenopiles</taxon>
        <taxon>Ochrophyta</taxon>
        <taxon>Bacillariophyta</taxon>
        <taxon>Coscinodiscophyceae</taxon>
        <taxon>Thalassiosirophycidae</taxon>
        <taxon>Thalassiosirales</taxon>
        <taxon>Thalassiosiraceae</taxon>
        <taxon>Thalassiosira</taxon>
    </lineage>
</organism>